<dbReference type="AlphaFoldDB" id="A0A127K2U4"/>
<evidence type="ECO:0000256" key="1">
    <source>
        <dbReference type="SAM" id="Phobius"/>
    </source>
</evidence>
<proteinExistence type="predicted"/>
<keyword evidence="1" id="KW-1133">Transmembrane helix</keyword>
<feature type="domain" description="Mce/MlaD" evidence="2">
    <location>
        <begin position="44"/>
        <end position="113"/>
    </location>
</feature>
<keyword evidence="1" id="KW-0472">Membrane</keyword>
<dbReference type="PANTHER" id="PTHR36698:SF2">
    <property type="entry name" value="MCE_MLAD DOMAIN-CONTAINING PROTEIN"/>
    <property type="match status" value="1"/>
</dbReference>
<dbReference type="EMBL" id="CP014646">
    <property type="protein sequence ID" value="AMO36273.1"/>
    <property type="molecule type" value="Genomic_DNA"/>
</dbReference>
<evidence type="ECO:0000313" key="3">
    <source>
        <dbReference type="EMBL" id="AMO36273.1"/>
    </source>
</evidence>
<accession>A0A127K2U4</accession>
<keyword evidence="1" id="KW-0812">Transmembrane</keyword>
<sequence>MENRAHALAAGLFALLLGTGVLIALWWFSQDRETAKEVVLVAREDINGLGPQARVRFRGLAVGTVKEIRIDPQDSGAILVRVRVAADVPLTRGTRATLGTLGVTGLAYVQLDDRGADPTPLVGENGETPRIPLEPGLLSQIGDRTLAAVEQFRLLSERMSAVFDDDSARRLKQTLARLEAAAEGMDRSFAEAPRTLEAIRSVFTPDNVARLSAALANIEQSTAEARPALQELRMLLVRLDDMADRFDQTATTASNGLLEGALPRLNELLRDLSATSRRVGRLIEEVESTPQMLLTGRAVREPGPGETGFVEGRK</sequence>
<dbReference type="PANTHER" id="PTHR36698">
    <property type="entry name" value="BLL5892 PROTEIN"/>
    <property type="match status" value="1"/>
</dbReference>
<feature type="transmembrane region" description="Helical" evidence="1">
    <location>
        <begin position="7"/>
        <end position="28"/>
    </location>
</feature>
<protein>
    <submittedName>
        <fullName evidence="3">Organic solvent ABC transporter substrate-binding protein</fullName>
    </submittedName>
</protein>
<gene>
    <name evidence="3" type="ORF">AC731_004570</name>
</gene>
<evidence type="ECO:0000313" key="4">
    <source>
        <dbReference type="Proteomes" id="UP000036902"/>
    </source>
</evidence>
<dbReference type="STRING" id="1134435.AC731_004570"/>
<name>A0A127K2U4_9RHOO</name>
<keyword evidence="4" id="KW-1185">Reference proteome</keyword>
<evidence type="ECO:0000259" key="2">
    <source>
        <dbReference type="Pfam" id="PF02470"/>
    </source>
</evidence>
<dbReference type="KEGG" id="thu:AC731_004570"/>
<reference evidence="4" key="1">
    <citation type="submission" date="2016-03" db="EMBL/GenBank/DDBJ databases">
        <authorList>
            <person name="Ma C."/>
            <person name="Zhou S."/>
            <person name="Yang G."/>
        </authorList>
    </citation>
    <scope>NUCLEOTIDE SEQUENCE [LARGE SCALE GENOMIC DNA]</scope>
    <source>
        <strain evidence="4">SgZ-1</strain>
    </source>
</reference>
<dbReference type="Proteomes" id="UP000036902">
    <property type="component" value="Chromosome"/>
</dbReference>
<dbReference type="Pfam" id="PF02470">
    <property type="entry name" value="MlaD"/>
    <property type="match status" value="1"/>
</dbReference>
<dbReference type="RefSeq" id="WP_048709562.1">
    <property type="nucleotide sequence ID" value="NZ_CP014646.1"/>
</dbReference>
<dbReference type="InterPro" id="IPR003399">
    <property type="entry name" value="Mce/MlaD"/>
</dbReference>
<organism evidence="3 4">
    <name type="scientific">Thauera humireducens</name>
    <dbReference type="NCBI Taxonomy" id="1134435"/>
    <lineage>
        <taxon>Bacteria</taxon>
        <taxon>Pseudomonadati</taxon>
        <taxon>Pseudomonadota</taxon>
        <taxon>Betaproteobacteria</taxon>
        <taxon>Rhodocyclales</taxon>
        <taxon>Zoogloeaceae</taxon>
        <taxon>Thauera</taxon>
    </lineage>
</organism>